<organism evidence="5 6">
    <name type="scientific">Agrilus planipennis</name>
    <name type="common">Emerald ash borer</name>
    <name type="synonym">Agrilus marcopoli</name>
    <dbReference type="NCBI Taxonomy" id="224129"/>
    <lineage>
        <taxon>Eukaryota</taxon>
        <taxon>Metazoa</taxon>
        <taxon>Ecdysozoa</taxon>
        <taxon>Arthropoda</taxon>
        <taxon>Hexapoda</taxon>
        <taxon>Insecta</taxon>
        <taxon>Pterygota</taxon>
        <taxon>Neoptera</taxon>
        <taxon>Endopterygota</taxon>
        <taxon>Coleoptera</taxon>
        <taxon>Polyphaga</taxon>
        <taxon>Elateriformia</taxon>
        <taxon>Buprestoidea</taxon>
        <taxon>Buprestidae</taxon>
        <taxon>Agrilinae</taxon>
        <taxon>Agrilus</taxon>
    </lineage>
</organism>
<dbReference type="GO" id="GO:0005737">
    <property type="term" value="C:cytoplasm"/>
    <property type="evidence" value="ECO:0007669"/>
    <property type="project" value="TreeGrafter"/>
</dbReference>
<evidence type="ECO:0000313" key="5">
    <source>
        <dbReference type="Proteomes" id="UP000192223"/>
    </source>
</evidence>
<comment type="subcellular location">
    <subcellularLocation>
        <location evidence="1">Cell projection</location>
        <location evidence="1">Cilium</location>
    </subcellularLocation>
</comment>
<dbReference type="GO" id="GO:0097546">
    <property type="term" value="C:ciliary base"/>
    <property type="evidence" value="ECO:0007669"/>
    <property type="project" value="TreeGrafter"/>
</dbReference>
<evidence type="ECO:0000256" key="2">
    <source>
        <dbReference type="ARBA" id="ARBA00023054"/>
    </source>
</evidence>
<keyword evidence="3" id="KW-0966">Cell projection</keyword>
<proteinExistence type="predicted"/>
<reference evidence="6" key="1">
    <citation type="submission" date="2025-08" db="UniProtKB">
        <authorList>
            <consortium name="RefSeq"/>
        </authorList>
    </citation>
    <scope>IDENTIFICATION</scope>
    <source>
        <tissue evidence="6">Entire body</tissue>
    </source>
</reference>
<dbReference type="STRING" id="224129.A0A1W4X057"/>
<dbReference type="GO" id="GO:0060271">
    <property type="term" value="P:cilium assembly"/>
    <property type="evidence" value="ECO:0007669"/>
    <property type="project" value="TreeGrafter"/>
</dbReference>
<dbReference type="PANTHER" id="PTHR31978:SF1">
    <property type="entry name" value="INTRAFLAGELLAR TRANSPORT PROTEIN 20 HOMOLOG"/>
    <property type="match status" value="1"/>
</dbReference>
<accession>A0A1W4X057</accession>
<dbReference type="GeneID" id="108739879"/>
<dbReference type="InParanoid" id="A0A1W4X057"/>
<evidence type="ECO:0000256" key="1">
    <source>
        <dbReference type="ARBA" id="ARBA00004138"/>
    </source>
</evidence>
<dbReference type="AlphaFoldDB" id="A0A1W4X057"/>
<dbReference type="FunCoup" id="A0A1W4X057">
    <property type="interactions" value="51"/>
</dbReference>
<feature type="coiled-coil region" evidence="4">
    <location>
        <begin position="97"/>
        <end position="124"/>
    </location>
</feature>
<evidence type="ECO:0000256" key="3">
    <source>
        <dbReference type="ARBA" id="ARBA00023273"/>
    </source>
</evidence>
<dbReference type="OrthoDB" id="10254896at2759"/>
<dbReference type="Pfam" id="PF14931">
    <property type="entry name" value="IFT20"/>
    <property type="match status" value="1"/>
</dbReference>
<keyword evidence="5" id="KW-1185">Reference proteome</keyword>
<dbReference type="RefSeq" id="XP_018329469.1">
    <property type="nucleotide sequence ID" value="XM_018473967.1"/>
</dbReference>
<dbReference type="GO" id="GO:0036064">
    <property type="term" value="C:ciliary basal body"/>
    <property type="evidence" value="ECO:0007669"/>
    <property type="project" value="TreeGrafter"/>
</dbReference>
<dbReference type="KEGG" id="apln:108739879"/>
<keyword evidence="2 4" id="KW-0175">Coiled coil</keyword>
<dbReference type="GO" id="GO:0005813">
    <property type="term" value="C:centrosome"/>
    <property type="evidence" value="ECO:0007669"/>
    <property type="project" value="TreeGrafter"/>
</dbReference>
<name>A0A1W4X057_AGRPL</name>
<dbReference type="GO" id="GO:0030990">
    <property type="term" value="C:intraciliary transport particle"/>
    <property type="evidence" value="ECO:0007669"/>
    <property type="project" value="TreeGrafter"/>
</dbReference>
<dbReference type="GO" id="GO:0061512">
    <property type="term" value="P:protein localization to cilium"/>
    <property type="evidence" value="ECO:0007669"/>
    <property type="project" value="TreeGrafter"/>
</dbReference>
<evidence type="ECO:0000256" key="4">
    <source>
        <dbReference type="SAM" id="Coils"/>
    </source>
</evidence>
<protein>
    <submittedName>
        <fullName evidence="6">Intraflagellar transport protein 20 homolog isoform X1</fullName>
    </submittedName>
</protein>
<evidence type="ECO:0000313" key="6">
    <source>
        <dbReference type="RefSeq" id="XP_018329469.1"/>
    </source>
</evidence>
<dbReference type="Proteomes" id="UP000192223">
    <property type="component" value="Unplaced"/>
</dbReference>
<dbReference type="GO" id="GO:0097730">
    <property type="term" value="C:non-motile cilium"/>
    <property type="evidence" value="ECO:0007669"/>
    <property type="project" value="TreeGrafter"/>
</dbReference>
<dbReference type="InterPro" id="IPR028172">
    <property type="entry name" value="FT20"/>
</dbReference>
<dbReference type="PANTHER" id="PTHR31978">
    <property type="entry name" value="INTRAFLAGELLAR TRANSPORT PROTEIN 20 HOMOLOG"/>
    <property type="match status" value="1"/>
</dbReference>
<sequence>MDYLAKSGIYFDDVDKICILEPSVSKSSTELQQECDVYFEKIEEFERLSGMLIGISQKLAKEVEKEKMSTIGVKNVLQNMTKEKETLKQQLQVRVQIAEQGIELENLKTQLASLQKIEMEQNEVINNLSQM</sequence>
<gene>
    <name evidence="6" type="primary">LOC108739879</name>
</gene>